<dbReference type="Gene3D" id="1.20.1720.10">
    <property type="entry name" value="Multidrug resistance protein D"/>
    <property type="match status" value="1"/>
</dbReference>
<protein>
    <submittedName>
        <fullName evidence="7">MFS transporter</fullName>
    </submittedName>
</protein>
<dbReference type="PROSITE" id="PS50850">
    <property type="entry name" value="MFS"/>
    <property type="match status" value="1"/>
</dbReference>
<evidence type="ECO:0000259" key="6">
    <source>
        <dbReference type="PROSITE" id="PS50850"/>
    </source>
</evidence>
<comment type="caution">
    <text evidence="7">The sequence shown here is derived from an EMBL/GenBank/DDBJ whole genome shotgun (WGS) entry which is preliminary data.</text>
</comment>
<feature type="transmembrane region" description="Helical" evidence="5">
    <location>
        <begin position="89"/>
        <end position="108"/>
    </location>
</feature>
<reference evidence="7 8" key="1">
    <citation type="journal article" date="2023" name="Int. J. Syst. Evol. Microbiol.">
        <title>Arthrobacter mangrovi sp. nov., an actinobacterium isolated from the rhizosphere of a mangrove.</title>
        <authorList>
            <person name="Hamada M."/>
            <person name="Saitou S."/>
            <person name="Enomoto N."/>
            <person name="Nanri K."/>
            <person name="Hidaka K."/>
            <person name="Miura T."/>
            <person name="Tamura T."/>
        </authorList>
    </citation>
    <scope>NUCLEOTIDE SEQUENCE [LARGE SCALE GENOMIC DNA]</scope>
    <source>
        <strain evidence="7 8">NBRC 112813</strain>
    </source>
</reference>
<proteinExistence type="predicted"/>
<feature type="transmembrane region" description="Helical" evidence="5">
    <location>
        <begin position="434"/>
        <end position="452"/>
    </location>
</feature>
<dbReference type="SUPFAM" id="SSF103473">
    <property type="entry name" value="MFS general substrate transporter"/>
    <property type="match status" value="2"/>
</dbReference>
<feature type="transmembrane region" description="Helical" evidence="5">
    <location>
        <begin position="386"/>
        <end position="405"/>
    </location>
</feature>
<feature type="transmembrane region" description="Helical" evidence="5">
    <location>
        <begin position="290"/>
        <end position="317"/>
    </location>
</feature>
<sequence>MSASPNQPPADPDFVPDPGRWRILTVLLVTVFMALLGVSIVNVVLPSIEIGLGATQSDIQWVLSGYALTFGVVLVAAGRAGDVFGRGPIFIAGLITFTLSSVAAGLAQDPVSLNFIRFIQGIGAGLLNPQAIGMIQQYFRGEERARAFGLLGSVIGVSAAIGPLIGGLLVELAGEENGWRWTFLVNVPVGVLATFLAFLWFPKPMRTRTAPSAGQDPGGRGPRDLDPVGSLLLGAVVLVLLLPFVESREAAWVWVLLPVGLAGLAAWVWWENRYKRIGRSPMVDPALFRLSSFANGTAISGLYMMGMTSVWVLVALYLQDGLGRTALEAGLVGLPAAVMVALGSHWAGGKVTEYGRKVVIWGIASALVGLASSVLVVHLNQLNGTSIWWLMLSLSFVGAAQGLVVSPNQTLTLAEIPIDYAGSAGGVQQTGQRIGTAVGIALITAISFATLAQTNWTTAITIGFSAIAVIVLATLAIAVKDQRARIRAGHV</sequence>
<evidence type="ECO:0000256" key="2">
    <source>
        <dbReference type="ARBA" id="ARBA00022692"/>
    </source>
</evidence>
<feature type="transmembrane region" description="Helical" evidence="5">
    <location>
        <begin position="329"/>
        <end position="347"/>
    </location>
</feature>
<dbReference type="PRINTS" id="PR01036">
    <property type="entry name" value="TCRTETB"/>
</dbReference>
<feature type="transmembrane region" description="Helical" evidence="5">
    <location>
        <begin position="359"/>
        <end position="380"/>
    </location>
</feature>
<dbReference type="EMBL" id="BRVS01000005">
    <property type="protein sequence ID" value="GLB66765.1"/>
    <property type="molecule type" value="Genomic_DNA"/>
</dbReference>
<feature type="transmembrane region" description="Helical" evidence="5">
    <location>
        <begin position="228"/>
        <end position="245"/>
    </location>
</feature>
<dbReference type="CDD" id="cd17321">
    <property type="entry name" value="MFS_MMR_MDR_like"/>
    <property type="match status" value="1"/>
</dbReference>
<evidence type="ECO:0000313" key="7">
    <source>
        <dbReference type="EMBL" id="GLB66765.1"/>
    </source>
</evidence>
<dbReference type="InterPro" id="IPR036259">
    <property type="entry name" value="MFS_trans_sf"/>
</dbReference>
<keyword evidence="2 5" id="KW-0812">Transmembrane</keyword>
<organism evidence="7 8">
    <name type="scientific">Arthrobacter mangrovi</name>
    <dbReference type="NCBI Taxonomy" id="2966350"/>
    <lineage>
        <taxon>Bacteria</taxon>
        <taxon>Bacillati</taxon>
        <taxon>Actinomycetota</taxon>
        <taxon>Actinomycetes</taxon>
        <taxon>Micrococcales</taxon>
        <taxon>Micrococcaceae</taxon>
        <taxon>Arthrobacter</taxon>
    </lineage>
</organism>
<feature type="transmembrane region" description="Helical" evidence="5">
    <location>
        <begin position="114"/>
        <end position="135"/>
    </location>
</feature>
<evidence type="ECO:0000256" key="1">
    <source>
        <dbReference type="ARBA" id="ARBA00004651"/>
    </source>
</evidence>
<dbReference type="PANTHER" id="PTHR42718">
    <property type="entry name" value="MAJOR FACILITATOR SUPERFAMILY MULTIDRUG TRANSPORTER MFSC"/>
    <property type="match status" value="1"/>
</dbReference>
<dbReference type="InterPro" id="IPR011701">
    <property type="entry name" value="MFS"/>
</dbReference>
<feature type="transmembrane region" description="Helical" evidence="5">
    <location>
        <begin position="181"/>
        <end position="201"/>
    </location>
</feature>
<dbReference type="RefSeq" id="WP_264794923.1">
    <property type="nucleotide sequence ID" value="NZ_BRVS01000005.1"/>
</dbReference>
<evidence type="ECO:0000256" key="4">
    <source>
        <dbReference type="ARBA" id="ARBA00023136"/>
    </source>
</evidence>
<comment type="subcellular location">
    <subcellularLocation>
        <location evidence="1">Cell membrane</location>
        <topology evidence="1">Multi-pass membrane protein</topology>
    </subcellularLocation>
</comment>
<feature type="transmembrane region" description="Helical" evidence="5">
    <location>
        <begin position="251"/>
        <end position="270"/>
    </location>
</feature>
<feature type="domain" description="Major facilitator superfamily (MFS) profile" evidence="6">
    <location>
        <begin position="23"/>
        <end position="483"/>
    </location>
</feature>
<dbReference type="Gene3D" id="1.20.1250.20">
    <property type="entry name" value="MFS general substrate transporter like domains"/>
    <property type="match status" value="1"/>
</dbReference>
<evidence type="ECO:0000313" key="8">
    <source>
        <dbReference type="Proteomes" id="UP001209654"/>
    </source>
</evidence>
<dbReference type="Proteomes" id="UP001209654">
    <property type="component" value="Unassembled WGS sequence"/>
</dbReference>
<evidence type="ECO:0000256" key="5">
    <source>
        <dbReference type="SAM" id="Phobius"/>
    </source>
</evidence>
<accession>A0ABQ5MS09</accession>
<feature type="transmembrane region" description="Helical" evidence="5">
    <location>
        <begin position="21"/>
        <end position="47"/>
    </location>
</feature>
<evidence type="ECO:0000256" key="3">
    <source>
        <dbReference type="ARBA" id="ARBA00022989"/>
    </source>
</evidence>
<dbReference type="InterPro" id="IPR020846">
    <property type="entry name" value="MFS_dom"/>
</dbReference>
<dbReference type="PANTHER" id="PTHR42718:SF39">
    <property type="entry name" value="ACTINORHODIN TRANSPORTER-RELATED"/>
    <property type="match status" value="1"/>
</dbReference>
<name>A0ABQ5MS09_9MICC</name>
<feature type="transmembrane region" description="Helical" evidence="5">
    <location>
        <begin position="458"/>
        <end position="479"/>
    </location>
</feature>
<feature type="transmembrane region" description="Helical" evidence="5">
    <location>
        <begin position="59"/>
        <end position="77"/>
    </location>
</feature>
<dbReference type="Pfam" id="PF07690">
    <property type="entry name" value="MFS_1"/>
    <property type="match status" value="1"/>
</dbReference>
<feature type="transmembrane region" description="Helical" evidence="5">
    <location>
        <begin position="147"/>
        <end position="169"/>
    </location>
</feature>
<keyword evidence="8" id="KW-1185">Reference proteome</keyword>
<keyword evidence="4 5" id="KW-0472">Membrane</keyword>
<gene>
    <name evidence="7" type="ORF">AHIS1636_12040</name>
</gene>
<keyword evidence="3 5" id="KW-1133">Transmembrane helix</keyword>